<feature type="transmembrane region" description="Helical" evidence="2">
    <location>
        <begin position="31"/>
        <end position="55"/>
    </location>
</feature>
<keyword evidence="2" id="KW-1133">Transmembrane helix</keyword>
<feature type="region of interest" description="Disordered" evidence="1">
    <location>
        <begin position="1"/>
        <end position="23"/>
    </location>
</feature>
<evidence type="ECO:0000256" key="2">
    <source>
        <dbReference type="SAM" id="Phobius"/>
    </source>
</evidence>
<dbReference type="EMBL" id="JACHMN010000002">
    <property type="protein sequence ID" value="MBB5871582.1"/>
    <property type="molecule type" value="Genomic_DNA"/>
</dbReference>
<name>A0A841BXT1_9ACTN</name>
<dbReference type="Proteomes" id="UP000587527">
    <property type="component" value="Unassembled WGS sequence"/>
</dbReference>
<comment type="caution">
    <text evidence="3">The sequence shown here is derived from an EMBL/GenBank/DDBJ whole genome shotgun (WGS) entry which is preliminary data.</text>
</comment>
<dbReference type="AlphaFoldDB" id="A0A841BXT1"/>
<evidence type="ECO:0000313" key="3">
    <source>
        <dbReference type="EMBL" id="MBB5871582.1"/>
    </source>
</evidence>
<accession>A0A841BXT1</accession>
<keyword evidence="2" id="KW-0472">Membrane</keyword>
<gene>
    <name evidence="3" type="ORF">F4553_004961</name>
</gene>
<feature type="transmembrane region" description="Helical" evidence="2">
    <location>
        <begin position="67"/>
        <end position="88"/>
    </location>
</feature>
<dbReference type="RefSeq" id="WP_312875337.1">
    <property type="nucleotide sequence ID" value="NZ_JACHMN010000002.1"/>
</dbReference>
<protein>
    <recommendedName>
        <fullName evidence="5">DUF4190 domain-containing protein</fullName>
    </recommendedName>
</protein>
<proteinExistence type="predicted"/>
<evidence type="ECO:0000313" key="4">
    <source>
        <dbReference type="Proteomes" id="UP000587527"/>
    </source>
</evidence>
<sequence length="91" mass="9376">MTYNPPPSSPVPSSFPPPMPGTPAKKDRTELFGWIGIVVGFICCPIVGLILGALSIRDAKASGKSPVLGYVAIAASLVSAIVGGIWAINRN</sequence>
<evidence type="ECO:0008006" key="5">
    <source>
        <dbReference type="Google" id="ProtNLM"/>
    </source>
</evidence>
<reference evidence="3 4" key="1">
    <citation type="submission" date="2020-08" db="EMBL/GenBank/DDBJ databases">
        <title>Sequencing the genomes of 1000 actinobacteria strains.</title>
        <authorList>
            <person name="Klenk H.-P."/>
        </authorList>
    </citation>
    <scope>NUCLEOTIDE SEQUENCE [LARGE SCALE GENOMIC DNA]</scope>
    <source>
        <strain evidence="3 4">DSM 45362</strain>
    </source>
</reference>
<organism evidence="3 4">
    <name type="scientific">Allocatelliglobosispora scoriae</name>
    <dbReference type="NCBI Taxonomy" id="643052"/>
    <lineage>
        <taxon>Bacteria</taxon>
        <taxon>Bacillati</taxon>
        <taxon>Actinomycetota</taxon>
        <taxon>Actinomycetes</taxon>
        <taxon>Micromonosporales</taxon>
        <taxon>Micromonosporaceae</taxon>
        <taxon>Allocatelliglobosispora</taxon>
    </lineage>
</organism>
<feature type="compositionally biased region" description="Pro residues" evidence="1">
    <location>
        <begin position="1"/>
        <end position="21"/>
    </location>
</feature>
<evidence type="ECO:0000256" key="1">
    <source>
        <dbReference type="SAM" id="MobiDB-lite"/>
    </source>
</evidence>
<keyword evidence="2" id="KW-0812">Transmembrane</keyword>
<keyword evidence="4" id="KW-1185">Reference proteome</keyword>